<proteinExistence type="predicted"/>
<organism evidence="1">
    <name type="scientific">Tanacetum cinerariifolium</name>
    <name type="common">Dalmatian daisy</name>
    <name type="synonym">Chrysanthemum cinerariifolium</name>
    <dbReference type="NCBI Taxonomy" id="118510"/>
    <lineage>
        <taxon>Eukaryota</taxon>
        <taxon>Viridiplantae</taxon>
        <taxon>Streptophyta</taxon>
        <taxon>Embryophyta</taxon>
        <taxon>Tracheophyta</taxon>
        <taxon>Spermatophyta</taxon>
        <taxon>Magnoliopsida</taxon>
        <taxon>eudicotyledons</taxon>
        <taxon>Gunneridae</taxon>
        <taxon>Pentapetalae</taxon>
        <taxon>asterids</taxon>
        <taxon>campanulids</taxon>
        <taxon>Asterales</taxon>
        <taxon>Asteraceae</taxon>
        <taxon>Asteroideae</taxon>
        <taxon>Anthemideae</taxon>
        <taxon>Anthemidinae</taxon>
        <taxon>Tanacetum</taxon>
    </lineage>
</organism>
<reference evidence="1" key="1">
    <citation type="journal article" date="2019" name="Sci. Rep.">
        <title>Draft genome of Tanacetum cinerariifolium, the natural source of mosquito coil.</title>
        <authorList>
            <person name="Yamashiro T."/>
            <person name="Shiraishi A."/>
            <person name="Satake H."/>
            <person name="Nakayama K."/>
        </authorList>
    </citation>
    <scope>NUCLEOTIDE SEQUENCE</scope>
</reference>
<evidence type="ECO:0000313" key="1">
    <source>
        <dbReference type="EMBL" id="GFD53601.1"/>
    </source>
</evidence>
<name>A0A699X9V5_TANCI</name>
<dbReference type="AlphaFoldDB" id="A0A699X9V5"/>
<sequence length="61" mass="5932">AAGWTYNGLHGIVAGRIEAGRRIGAGGRAPSVALVGALAQPDVPAFGHALGISGKPGSVEV</sequence>
<feature type="non-terminal residue" evidence="1">
    <location>
        <position position="1"/>
    </location>
</feature>
<protein>
    <submittedName>
        <fullName evidence="1">Uncharacterized protein</fullName>
    </submittedName>
</protein>
<comment type="caution">
    <text evidence="1">The sequence shown here is derived from an EMBL/GenBank/DDBJ whole genome shotgun (WGS) entry which is preliminary data.</text>
</comment>
<dbReference type="EMBL" id="BKCJ011796401">
    <property type="protein sequence ID" value="GFD53601.1"/>
    <property type="molecule type" value="Genomic_DNA"/>
</dbReference>
<accession>A0A699X9V5</accession>
<gene>
    <name evidence="1" type="ORF">Tci_925570</name>
</gene>